<evidence type="ECO:0000256" key="2">
    <source>
        <dbReference type="ARBA" id="ARBA00022692"/>
    </source>
</evidence>
<evidence type="ECO:0000259" key="6">
    <source>
        <dbReference type="PROSITE" id="PS50261"/>
    </source>
</evidence>
<feature type="transmembrane region" description="Helical" evidence="5">
    <location>
        <begin position="789"/>
        <end position="816"/>
    </location>
</feature>
<proteinExistence type="predicted"/>
<dbReference type="InterPro" id="IPR017981">
    <property type="entry name" value="GPCR_2-like_7TM"/>
</dbReference>
<comment type="subcellular location">
    <subcellularLocation>
        <location evidence="1">Membrane</location>
        <topology evidence="1">Multi-pass membrane protein</topology>
    </subcellularLocation>
</comment>
<dbReference type="GO" id="GO:0016020">
    <property type="term" value="C:membrane"/>
    <property type="evidence" value="ECO:0007669"/>
    <property type="project" value="UniProtKB-SubCell"/>
</dbReference>
<keyword evidence="9" id="KW-1185">Reference proteome</keyword>
<sequence length="1012" mass="115167">MSNDWLIKPDEIIFGCDWDCCNDPRLIKSLTDVISISIDEEWFRINIYGTGTKTRCHDCGMKICNKTINLDDCPLESCSSFEICSLHDWIVNASTNEQCFDSKCIPEQLVEPPDEKYKVSTEIILYLAQNRSHFHYHGMNVYCIAQNCSRTTIFHEIKQQITVNIGNLTAFPPTRPPTTTSTTRKPDSFGIKCYNCSSTNITQPCTESNEYSISTKHCRIYYDENRVTFSSVPVNSTQSYIYEFPYIFLEQSIDYNKTSKSWIFTRDYISYGCNRDYCNQPRLTSSLLASIHLAVNTSWLNANVLAIDSSARDCDQCLNNTQCVFNETYAVDICPVEKCNSTCFLSNIYNHMTPDQQCNQSICRPTGNDIHRVTIQGILYLNRSKLNVEFWKVSIPCHASDCSRSRIFREINDQLIVRIGDLNAFNDISTTTTSTPNLLTTATFYDRDSCNNSMLVPDLSGSCVPKHDAHYEIVDFLLNEDNTENLTAVATALTAYFGTMSSMNSTEQEQLNRTLTPDIIDNLVGIFNASLTHNASTSFLACRPTDEEDMPIGILFHSGFGGDIVFNSTEDGAIQSNLTAAAIFSRDSILSNEVSFINMLVIDQPPIEYYRSKHANEKLLSSSIIVAKTQQTYLNEMNISIYFRVLFEQESDGEYYCAFYDMTTSSWNESGCTFPTYNFDFQRYECSCNHLTSFALIWLPATLINNAKQSLNIEDICSLLFQFISILCFLIVFIHSLIKRNCCANSKLAARDLLPLISCASTILLFTFYIALVLIVYTRSESLNEKDCFLSAHILMFIVYFLLIFMFCTKTSVGFFNYLRFVHPLSPPSFQQLRTLLFVSFLISIIYSSFAIGLNTNQSYGMTQLYPYRICWFASNKIHFFLTIPIGIFLFLNIIMILLLAKYLIRHTRSVPTLNPLIKRSKMCVIVLLSSCMTQGVAWLLGPLISVINSTSVQAFTWLFIIFNGLEGLWSIILYIVIIRLQKSNVHTHSFTGDTLTKLSSISSNPQQKRKQ</sequence>
<dbReference type="PANTHER" id="PTHR45692:SF1">
    <property type="entry name" value="G-PROTEIN COUPLED RECEPTORS FAMILY 2 PROFILE 2 DOMAIN-CONTAINING PROTEIN"/>
    <property type="match status" value="1"/>
</dbReference>
<dbReference type="Pfam" id="PF01825">
    <property type="entry name" value="GPS"/>
    <property type="match status" value="1"/>
</dbReference>
<feature type="transmembrane region" description="Helical" evidence="5">
    <location>
        <begin position="925"/>
        <end position="949"/>
    </location>
</feature>
<dbReference type="Gene3D" id="2.60.220.50">
    <property type="match status" value="1"/>
</dbReference>
<evidence type="ECO:0000256" key="1">
    <source>
        <dbReference type="ARBA" id="ARBA00004141"/>
    </source>
</evidence>
<keyword evidence="4 5" id="KW-0472">Membrane</keyword>
<evidence type="ECO:0000256" key="4">
    <source>
        <dbReference type="ARBA" id="ARBA00023136"/>
    </source>
</evidence>
<protein>
    <recommendedName>
        <fullName evidence="6">G-protein coupled receptors family 2 profile 2 domain-containing protein</fullName>
    </recommendedName>
</protein>
<accession>A0A816CIY7</accession>
<keyword evidence="3 5" id="KW-1133">Transmembrane helix</keyword>
<feature type="domain" description="G-protein coupled receptors family 2 profile 2" evidence="6">
    <location>
        <begin position="711"/>
        <end position="979"/>
    </location>
</feature>
<dbReference type="Gene3D" id="1.20.1070.10">
    <property type="entry name" value="Rhodopsin 7-helix transmembrane proteins"/>
    <property type="match status" value="1"/>
</dbReference>
<evidence type="ECO:0000313" key="7">
    <source>
        <dbReference type="EMBL" id="CAF1189724.1"/>
    </source>
</evidence>
<feature type="transmembrane region" description="Helical" evidence="5">
    <location>
        <begin position="878"/>
        <end position="905"/>
    </location>
</feature>
<dbReference type="PANTHER" id="PTHR45692">
    <property type="entry name" value="G_PROTEIN_RECEP_F2_4 DOMAIN-CONTAINING PROTEIN"/>
    <property type="match status" value="1"/>
</dbReference>
<keyword evidence="2 5" id="KW-0812">Transmembrane</keyword>
<dbReference type="AlphaFoldDB" id="A0A816CIY7"/>
<dbReference type="GO" id="GO:0007166">
    <property type="term" value="P:cell surface receptor signaling pathway"/>
    <property type="evidence" value="ECO:0007669"/>
    <property type="project" value="InterPro"/>
</dbReference>
<dbReference type="OrthoDB" id="1100386at2759"/>
<dbReference type="InterPro" id="IPR000203">
    <property type="entry name" value="GPS"/>
</dbReference>
<dbReference type="InterPro" id="IPR046338">
    <property type="entry name" value="GAIN_dom_sf"/>
</dbReference>
<evidence type="ECO:0000313" key="8">
    <source>
        <dbReference type="EMBL" id="CAF1622284.1"/>
    </source>
</evidence>
<dbReference type="GO" id="GO:0004888">
    <property type="term" value="F:transmembrane signaling receptor activity"/>
    <property type="evidence" value="ECO:0007669"/>
    <property type="project" value="InterPro"/>
</dbReference>
<feature type="transmembrane region" description="Helical" evidence="5">
    <location>
        <begin position="719"/>
        <end position="738"/>
    </location>
</feature>
<evidence type="ECO:0000256" key="3">
    <source>
        <dbReference type="ARBA" id="ARBA00022989"/>
    </source>
</evidence>
<reference evidence="8" key="1">
    <citation type="submission" date="2021-02" db="EMBL/GenBank/DDBJ databases">
        <authorList>
            <person name="Nowell W R."/>
        </authorList>
    </citation>
    <scope>NUCLEOTIDE SEQUENCE</scope>
</reference>
<comment type="caution">
    <text evidence="8">The sequence shown here is derived from an EMBL/GenBank/DDBJ whole genome shotgun (WGS) entry which is preliminary data.</text>
</comment>
<feature type="transmembrane region" description="Helical" evidence="5">
    <location>
        <begin position="836"/>
        <end position="858"/>
    </location>
</feature>
<name>A0A816CIY7_ADIRI</name>
<dbReference type="EMBL" id="CAJNOJ010000142">
    <property type="protein sequence ID" value="CAF1189724.1"/>
    <property type="molecule type" value="Genomic_DNA"/>
</dbReference>
<feature type="transmembrane region" description="Helical" evidence="5">
    <location>
        <begin position="955"/>
        <end position="978"/>
    </location>
</feature>
<dbReference type="PROSITE" id="PS50261">
    <property type="entry name" value="G_PROTEIN_RECEP_F2_4"/>
    <property type="match status" value="1"/>
</dbReference>
<gene>
    <name evidence="7" type="ORF">EDS130_LOCUS24732</name>
    <name evidence="8" type="ORF">XAT740_LOCUS50407</name>
</gene>
<organism evidence="8 9">
    <name type="scientific">Adineta ricciae</name>
    <name type="common">Rotifer</name>
    <dbReference type="NCBI Taxonomy" id="249248"/>
    <lineage>
        <taxon>Eukaryota</taxon>
        <taxon>Metazoa</taxon>
        <taxon>Spiralia</taxon>
        <taxon>Gnathifera</taxon>
        <taxon>Rotifera</taxon>
        <taxon>Eurotatoria</taxon>
        <taxon>Bdelloidea</taxon>
        <taxon>Adinetida</taxon>
        <taxon>Adinetidae</taxon>
        <taxon>Adineta</taxon>
    </lineage>
</organism>
<dbReference type="EMBL" id="CAJNOR010007727">
    <property type="protein sequence ID" value="CAF1622284.1"/>
    <property type="molecule type" value="Genomic_DNA"/>
</dbReference>
<evidence type="ECO:0000313" key="9">
    <source>
        <dbReference type="Proteomes" id="UP000663828"/>
    </source>
</evidence>
<dbReference type="Proteomes" id="UP000663828">
    <property type="component" value="Unassembled WGS sequence"/>
</dbReference>
<dbReference type="Proteomes" id="UP000663852">
    <property type="component" value="Unassembled WGS sequence"/>
</dbReference>
<feature type="transmembrane region" description="Helical" evidence="5">
    <location>
        <begin position="753"/>
        <end position="777"/>
    </location>
</feature>
<evidence type="ECO:0000256" key="5">
    <source>
        <dbReference type="SAM" id="Phobius"/>
    </source>
</evidence>